<dbReference type="OrthoDB" id="1277691at2759"/>
<evidence type="ECO:0000256" key="4">
    <source>
        <dbReference type="ARBA" id="ARBA00023136"/>
    </source>
</evidence>
<evidence type="ECO:0000313" key="6">
    <source>
        <dbReference type="Proteomes" id="UP000189701"/>
    </source>
</evidence>
<dbReference type="InterPro" id="IPR006214">
    <property type="entry name" value="Bax_inhibitor_1-related"/>
</dbReference>
<keyword evidence="6" id="KW-1185">Reference proteome</keyword>
<dbReference type="KEGG" id="nsy:104238702"/>
<dbReference type="PANTHER" id="PTHR23291">
    <property type="entry name" value="BAX INHIBITOR-RELATED"/>
    <property type="match status" value="1"/>
</dbReference>
<dbReference type="RefSeq" id="XP_009791452.1">
    <property type="nucleotide sequence ID" value="XM_009793150.1"/>
</dbReference>
<feature type="transmembrane region" description="Helical" evidence="5">
    <location>
        <begin position="181"/>
        <end position="199"/>
    </location>
</feature>
<feature type="transmembrane region" description="Helical" evidence="5">
    <location>
        <begin position="151"/>
        <end position="169"/>
    </location>
</feature>
<accession>A0A1U7XHC3</accession>
<dbReference type="Proteomes" id="UP000189701">
    <property type="component" value="Unplaced"/>
</dbReference>
<proteinExistence type="inferred from homology"/>
<dbReference type="STRING" id="4096.A0A1U7XHC3"/>
<keyword evidence="3 5" id="KW-1133">Transmembrane helix</keyword>
<evidence type="ECO:0000313" key="7">
    <source>
        <dbReference type="RefSeq" id="XP_009791452.1"/>
    </source>
</evidence>
<evidence type="ECO:0000256" key="5">
    <source>
        <dbReference type="RuleBase" id="RU004379"/>
    </source>
</evidence>
<feature type="transmembrane region" description="Helical" evidence="5">
    <location>
        <begin position="44"/>
        <end position="64"/>
    </location>
</feature>
<evidence type="ECO:0000256" key="3">
    <source>
        <dbReference type="ARBA" id="ARBA00022989"/>
    </source>
</evidence>
<name>A0A1U7XHC3_NICSY</name>
<evidence type="ECO:0000256" key="2">
    <source>
        <dbReference type="ARBA" id="ARBA00022692"/>
    </source>
</evidence>
<reference evidence="7" key="2">
    <citation type="submission" date="2025-08" db="UniProtKB">
        <authorList>
            <consortium name="RefSeq"/>
        </authorList>
    </citation>
    <scope>IDENTIFICATION</scope>
    <source>
        <tissue evidence="7">Leaf</tissue>
    </source>
</reference>
<dbReference type="GeneID" id="104238702"/>
<comment type="similarity">
    <text evidence="5">Belongs to the BI1 family.</text>
</comment>
<keyword evidence="2 5" id="KW-0812">Transmembrane</keyword>
<evidence type="ECO:0000256" key="1">
    <source>
        <dbReference type="ARBA" id="ARBA00004141"/>
    </source>
</evidence>
<dbReference type="AlphaFoldDB" id="A0A1U7XHC3"/>
<organism evidence="6 7">
    <name type="scientific">Nicotiana sylvestris</name>
    <name type="common">Wood tobacco</name>
    <name type="synonym">South American tobacco</name>
    <dbReference type="NCBI Taxonomy" id="4096"/>
    <lineage>
        <taxon>Eukaryota</taxon>
        <taxon>Viridiplantae</taxon>
        <taxon>Streptophyta</taxon>
        <taxon>Embryophyta</taxon>
        <taxon>Tracheophyta</taxon>
        <taxon>Spermatophyta</taxon>
        <taxon>Magnoliopsida</taxon>
        <taxon>eudicotyledons</taxon>
        <taxon>Gunneridae</taxon>
        <taxon>Pentapetalae</taxon>
        <taxon>asterids</taxon>
        <taxon>lamiids</taxon>
        <taxon>Solanales</taxon>
        <taxon>Solanaceae</taxon>
        <taxon>Nicotianoideae</taxon>
        <taxon>Nicotianeae</taxon>
        <taxon>Nicotiana</taxon>
    </lineage>
</organism>
<comment type="subcellular location">
    <subcellularLocation>
        <location evidence="1">Membrane</location>
        <topology evidence="1">Multi-pass membrane protein</topology>
    </subcellularLocation>
</comment>
<dbReference type="PANTHER" id="PTHR23291:SF93">
    <property type="entry name" value="BAX INHIBITOR 1-LIKE"/>
    <property type="match status" value="1"/>
</dbReference>
<keyword evidence="4 5" id="KW-0472">Membrane</keyword>
<feature type="transmembrane region" description="Helical" evidence="5">
    <location>
        <begin position="70"/>
        <end position="88"/>
    </location>
</feature>
<feature type="transmembrane region" description="Helical" evidence="5">
    <location>
        <begin position="95"/>
        <end position="117"/>
    </location>
</feature>
<reference evidence="6" key="1">
    <citation type="journal article" date="2013" name="Genome Biol.">
        <title>Reference genomes and transcriptomes of Nicotiana sylvestris and Nicotiana tomentosiformis.</title>
        <authorList>
            <person name="Sierro N."/>
            <person name="Battey J.N."/>
            <person name="Ouadi S."/>
            <person name="Bovet L."/>
            <person name="Goepfert S."/>
            <person name="Bakaher N."/>
            <person name="Peitsch M.C."/>
            <person name="Ivanov N.V."/>
        </authorList>
    </citation>
    <scope>NUCLEOTIDE SEQUENCE [LARGE SCALE GENOMIC DNA]</scope>
</reference>
<sequence length="247" mass="28404">MKFTEMKLRAMNAVKAYFKRDWKKRDMMNSEEIPLYAYKSLKKVYLTLFCAMLSSTVGSFLHLIWEAGGFFTVIISAASILSLYLTPAMKVKKRVLYLMIAAYSLGASVGLLTEYNFGIDQGFVFSFLGGTTIGFGTFWFGAMFTRQRIDLYIGCLLHSYAFMYLWFVTASDIFGGHTTRWMIKVLAVLALYMGYFVIYSQEILYNARYGDVNFVNCTFTVFFHLPAIVVHAARVYLVAEIEHYRQN</sequence>
<gene>
    <name evidence="7" type="primary">LOC104238702</name>
</gene>
<protein>
    <submittedName>
        <fullName evidence="7">Bax inhibitor 1-like</fullName>
    </submittedName>
</protein>
<dbReference type="GO" id="GO:0016020">
    <property type="term" value="C:membrane"/>
    <property type="evidence" value="ECO:0007669"/>
    <property type="project" value="UniProtKB-SubCell"/>
</dbReference>
<dbReference type="eggNOG" id="KOG1629">
    <property type="taxonomic scope" value="Eukaryota"/>
</dbReference>
<feature type="transmembrane region" description="Helical" evidence="5">
    <location>
        <begin position="123"/>
        <end position="144"/>
    </location>
</feature>